<gene>
    <name evidence="2" type="ORF">FSARC_3753</name>
</gene>
<feature type="region of interest" description="Disordered" evidence="1">
    <location>
        <begin position="25"/>
        <end position="110"/>
    </location>
</feature>
<feature type="compositionally biased region" description="Polar residues" evidence="1">
    <location>
        <begin position="25"/>
        <end position="36"/>
    </location>
</feature>
<evidence type="ECO:0000313" key="3">
    <source>
        <dbReference type="Proteomes" id="UP000622797"/>
    </source>
</evidence>
<feature type="compositionally biased region" description="Low complexity" evidence="1">
    <location>
        <begin position="37"/>
        <end position="53"/>
    </location>
</feature>
<keyword evidence="3" id="KW-1185">Reference proteome</keyword>
<reference evidence="2" key="2">
    <citation type="submission" date="2020-05" db="EMBL/GenBank/DDBJ databases">
        <authorList>
            <person name="Kim H.-S."/>
            <person name="Proctor R.H."/>
            <person name="Brown D.W."/>
        </authorList>
    </citation>
    <scope>NUCLEOTIDE SEQUENCE</scope>
    <source>
        <strain evidence="2">NRRL 20472</strain>
    </source>
</reference>
<comment type="caution">
    <text evidence="2">The sequence shown here is derived from an EMBL/GenBank/DDBJ whole genome shotgun (WGS) entry which is preliminary data.</text>
</comment>
<name>A0A8H4U335_9HYPO</name>
<dbReference type="Proteomes" id="UP000622797">
    <property type="component" value="Unassembled WGS sequence"/>
</dbReference>
<feature type="non-terminal residue" evidence="2">
    <location>
        <position position="253"/>
    </location>
</feature>
<organism evidence="2 3">
    <name type="scientific">Fusarium sarcochroum</name>
    <dbReference type="NCBI Taxonomy" id="1208366"/>
    <lineage>
        <taxon>Eukaryota</taxon>
        <taxon>Fungi</taxon>
        <taxon>Dikarya</taxon>
        <taxon>Ascomycota</taxon>
        <taxon>Pezizomycotina</taxon>
        <taxon>Sordariomycetes</taxon>
        <taxon>Hypocreomycetidae</taxon>
        <taxon>Hypocreales</taxon>
        <taxon>Nectriaceae</taxon>
        <taxon>Fusarium</taxon>
        <taxon>Fusarium lateritium species complex</taxon>
    </lineage>
</organism>
<proteinExistence type="predicted"/>
<dbReference type="OrthoDB" id="5294021at2759"/>
<evidence type="ECO:0000313" key="2">
    <source>
        <dbReference type="EMBL" id="KAF4968906.1"/>
    </source>
</evidence>
<feature type="compositionally biased region" description="Polar residues" evidence="1">
    <location>
        <begin position="70"/>
        <end position="89"/>
    </location>
</feature>
<dbReference type="AlphaFoldDB" id="A0A8H4U335"/>
<reference evidence="2" key="1">
    <citation type="journal article" date="2020" name="BMC Genomics">
        <title>Correction to: Identification and distribution of gene clusters required for synthesis of sphingolipid metabolism inhibitors in diverse species of the filamentous fungus Fusarium.</title>
        <authorList>
            <person name="Kim H.S."/>
            <person name="Lohmar J.M."/>
            <person name="Busman M."/>
            <person name="Brown D.W."/>
            <person name="Naumann T.A."/>
            <person name="Divon H.H."/>
            <person name="Lysoe E."/>
            <person name="Uhlig S."/>
            <person name="Proctor R.H."/>
        </authorList>
    </citation>
    <scope>NUCLEOTIDE SEQUENCE</scope>
    <source>
        <strain evidence="2">NRRL 20472</strain>
    </source>
</reference>
<evidence type="ECO:0000256" key="1">
    <source>
        <dbReference type="SAM" id="MobiDB-lite"/>
    </source>
</evidence>
<accession>A0A8H4U335</accession>
<dbReference type="EMBL" id="JABEXW010000180">
    <property type="protein sequence ID" value="KAF4968906.1"/>
    <property type="molecule type" value="Genomic_DNA"/>
</dbReference>
<protein>
    <submittedName>
        <fullName evidence="2">Uncharacterized protein</fullName>
    </submittedName>
</protein>
<sequence length="253" mass="27708">MSEQRRESIADDWLEVDSAASVISLATSDDLSRPTSPFQQAPPQEPPATTTSAGPSHYDAPTPLPLRVLNNGQTEPSSTSQQQLDSAFSEQDEDEQYGDDSTTSETNPRDYHKACSAAIESLDALANLARELGGNRVSTLKLMHSTCNELSTEAKELNKMLEAYAKFWGSKDCNLAIVDIPLTPNIWDWISDLRVQVLRAQGELRSLKPADDAAKPLNPKNIPLHVNLALASCLEALEDTEEVFSEFLPILKA</sequence>